<evidence type="ECO:0000313" key="12">
    <source>
        <dbReference type="EMBL" id="MBL0426443.1"/>
    </source>
</evidence>
<dbReference type="Pfam" id="PF00512">
    <property type="entry name" value="HisKA"/>
    <property type="match status" value="1"/>
</dbReference>
<dbReference type="NCBIfam" id="TIGR00229">
    <property type="entry name" value="sensory_box"/>
    <property type="match status" value="1"/>
</dbReference>
<dbReference type="Gene3D" id="3.40.50.2300">
    <property type="match status" value="1"/>
</dbReference>
<dbReference type="SUPFAM" id="SSF47384">
    <property type="entry name" value="Homodimeric domain of signal transducing histidine kinase"/>
    <property type="match status" value="1"/>
</dbReference>
<protein>
    <recommendedName>
        <fullName evidence="2">histidine kinase</fullName>
        <ecNumber evidence="2">2.7.13.3</ecNumber>
    </recommendedName>
</protein>
<dbReference type="PANTHER" id="PTHR45339">
    <property type="entry name" value="HYBRID SIGNAL TRANSDUCTION HISTIDINE KINASE J"/>
    <property type="match status" value="1"/>
</dbReference>
<evidence type="ECO:0000259" key="9">
    <source>
        <dbReference type="PROSITE" id="PS50110"/>
    </source>
</evidence>
<dbReference type="EMBL" id="JAEQND010000008">
    <property type="protein sequence ID" value="MBL0426443.1"/>
    <property type="molecule type" value="Genomic_DNA"/>
</dbReference>
<dbReference type="InterPro" id="IPR001789">
    <property type="entry name" value="Sig_transdc_resp-reg_receiver"/>
</dbReference>
<dbReference type="InterPro" id="IPR054327">
    <property type="entry name" value="His-kinase-like_sensor"/>
</dbReference>
<dbReference type="InterPro" id="IPR000014">
    <property type="entry name" value="PAS"/>
</dbReference>
<dbReference type="Gene3D" id="1.20.120.160">
    <property type="entry name" value="HPT domain"/>
    <property type="match status" value="1"/>
</dbReference>
<feature type="modified residue" description="Phosphohistidine" evidence="5">
    <location>
        <position position="1054"/>
    </location>
</feature>
<dbReference type="SMART" id="SM00388">
    <property type="entry name" value="HisKA"/>
    <property type="match status" value="1"/>
</dbReference>
<dbReference type="SUPFAM" id="SSF47226">
    <property type="entry name" value="Histidine-containing phosphotransfer domain, HPT domain"/>
    <property type="match status" value="1"/>
</dbReference>
<dbReference type="SUPFAM" id="SSF52172">
    <property type="entry name" value="CheY-like"/>
    <property type="match status" value="1"/>
</dbReference>
<dbReference type="CDD" id="cd12914">
    <property type="entry name" value="PDC1_DGC_like"/>
    <property type="match status" value="1"/>
</dbReference>
<comment type="catalytic activity">
    <reaction evidence="1">
        <text>ATP + protein L-histidine = ADP + protein N-phospho-L-histidine.</text>
        <dbReference type="EC" id="2.7.13.3"/>
    </reaction>
</comment>
<evidence type="ECO:0000256" key="7">
    <source>
        <dbReference type="SAM" id="Phobius"/>
    </source>
</evidence>
<dbReference type="InterPro" id="IPR013655">
    <property type="entry name" value="PAS_fold_3"/>
</dbReference>
<dbReference type="CDD" id="cd00082">
    <property type="entry name" value="HisKA"/>
    <property type="match status" value="1"/>
</dbReference>
<dbReference type="RefSeq" id="WP_201690591.1">
    <property type="nucleotide sequence ID" value="NZ_JAEQND010000008.1"/>
</dbReference>
<comment type="caution">
    <text evidence="12">The sequence shown here is derived from an EMBL/GenBank/DDBJ whole genome shotgun (WGS) entry which is preliminary data.</text>
</comment>
<dbReference type="Pfam" id="PF01627">
    <property type="entry name" value="Hpt"/>
    <property type="match status" value="1"/>
</dbReference>
<dbReference type="InterPro" id="IPR005467">
    <property type="entry name" value="His_kinase_dom"/>
</dbReference>
<dbReference type="InterPro" id="IPR004358">
    <property type="entry name" value="Sig_transdc_His_kin-like_C"/>
</dbReference>
<feature type="transmembrane region" description="Helical" evidence="7">
    <location>
        <begin position="12"/>
        <end position="32"/>
    </location>
</feature>
<evidence type="ECO:0000259" key="11">
    <source>
        <dbReference type="PROSITE" id="PS50894"/>
    </source>
</evidence>
<evidence type="ECO:0000313" key="13">
    <source>
        <dbReference type="Proteomes" id="UP000622707"/>
    </source>
</evidence>
<keyword evidence="13" id="KW-1185">Reference proteome</keyword>
<feature type="domain" description="HPt" evidence="11">
    <location>
        <begin position="1015"/>
        <end position="1106"/>
    </location>
</feature>
<keyword evidence="3 6" id="KW-0597">Phosphoprotein</keyword>
<keyword evidence="7" id="KW-0472">Membrane</keyword>
<evidence type="ECO:0000259" key="10">
    <source>
        <dbReference type="PROSITE" id="PS50113"/>
    </source>
</evidence>
<evidence type="ECO:0000256" key="4">
    <source>
        <dbReference type="ARBA" id="ARBA00023012"/>
    </source>
</evidence>
<dbReference type="SMART" id="SM00448">
    <property type="entry name" value="REC"/>
    <property type="match status" value="1"/>
</dbReference>
<dbReference type="CDD" id="cd16922">
    <property type="entry name" value="HATPase_EvgS-ArcB-TorS-like"/>
    <property type="match status" value="1"/>
</dbReference>
<dbReference type="SUPFAM" id="SSF55785">
    <property type="entry name" value="PYP-like sensor domain (PAS domain)"/>
    <property type="match status" value="2"/>
</dbReference>
<evidence type="ECO:0000256" key="5">
    <source>
        <dbReference type="PROSITE-ProRule" id="PRU00110"/>
    </source>
</evidence>
<reference evidence="12 13" key="1">
    <citation type="journal article" date="2017" name="Int. J. Syst. Evol. Microbiol.">
        <title>Ramlibacter alkalitolerans sp. nov., alkali-tolerant bacterium isolated from soil of ginseng.</title>
        <authorList>
            <person name="Lee D.H."/>
            <person name="Cha C.J."/>
        </authorList>
    </citation>
    <scope>NUCLEOTIDE SEQUENCE [LARGE SCALE GENOMIC DNA]</scope>
    <source>
        <strain evidence="12 13">KACC 19305</strain>
    </source>
</reference>
<gene>
    <name evidence="12" type="ORF">JI746_15120</name>
</gene>
<dbReference type="Gene3D" id="3.30.565.10">
    <property type="entry name" value="Histidine kinase-like ATPase, C-terminal domain"/>
    <property type="match status" value="1"/>
</dbReference>
<accession>A0ABS1JQ88</accession>
<dbReference type="SUPFAM" id="SSF55874">
    <property type="entry name" value="ATPase domain of HSP90 chaperone/DNA topoisomerase II/histidine kinase"/>
    <property type="match status" value="1"/>
</dbReference>
<organism evidence="12 13">
    <name type="scientific">Ramlibacter alkalitolerans</name>
    <dbReference type="NCBI Taxonomy" id="2039631"/>
    <lineage>
        <taxon>Bacteria</taxon>
        <taxon>Pseudomonadati</taxon>
        <taxon>Pseudomonadota</taxon>
        <taxon>Betaproteobacteria</taxon>
        <taxon>Burkholderiales</taxon>
        <taxon>Comamonadaceae</taxon>
        <taxon>Ramlibacter</taxon>
    </lineage>
</organism>
<dbReference type="PROSITE" id="PS50894">
    <property type="entry name" value="HPT"/>
    <property type="match status" value="1"/>
</dbReference>
<dbReference type="InterPro" id="IPR035965">
    <property type="entry name" value="PAS-like_dom_sf"/>
</dbReference>
<feature type="domain" description="Response regulatory" evidence="9">
    <location>
        <begin position="849"/>
        <end position="965"/>
    </location>
</feature>
<evidence type="ECO:0000256" key="3">
    <source>
        <dbReference type="ARBA" id="ARBA00022553"/>
    </source>
</evidence>
<dbReference type="PANTHER" id="PTHR45339:SF5">
    <property type="entry name" value="HISTIDINE KINASE"/>
    <property type="match status" value="1"/>
</dbReference>
<dbReference type="SMART" id="SM00387">
    <property type="entry name" value="HATPase_c"/>
    <property type="match status" value="1"/>
</dbReference>
<keyword evidence="4" id="KW-0902">Two-component regulatory system</keyword>
<dbReference type="InterPro" id="IPR011006">
    <property type="entry name" value="CheY-like_superfamily"/>
</dbReference>
<dbReference type="PROSITE" id="PS50110">
    <property type="entry name" value="RESPONSE_REGULATORY"/>
    <property type="match status" value="1"/>
</dbReference>
<dbReference type="PROSITE" id="PS50109">
    <property type="entry name" value="HIS_KIN"/>
    <property type="match status" value="1"/>
</dbReference>
<keyword evidence="7" id="KW-0812">Transmembrane</keyword>
<dbReference type="Pfam" id="PF00072">
    <property type="entry name" value="Response_reg"/>
    <property type="match status" value="1"/>
</dbReference>
<evidence type="ECO:0000259" key="8">
    <source>
        <dbReference type="PROSITE" id="PS50109"/>
    </source>
</evidence>
<dbReference type="Gene3D" id="3.30.450.20">
    <property type="entry name" value="PAS domain"/>
    <property type="match status" value="4"/>
</dbReference>
<dbReference type="Pfam" id="PF13188">
    <property type="entry name" value="PAS_8"/>
    <property type="match status" value="1"/>
</dbReference>
<dbReference type="PROSITE" id="PS50113">
    <property type="entry name" value="PAC"/>
    <property type="match status" value="1"/>
</dbReference>
<dbReference type="InterPro" id="IPR003661">
    <property type="entry name" value="HisK_dim/P_dom"/>
</dbReference>
<dbReference type="InterPro" id="IPR036097">
    <property type="entry name" value="HisK_dim/P_sf"/>
</dbReference>
<dbReference type="InterPro" id="IPR008207">
    <property type="entry name" value="Sig_transdc_His_kin_Hpt_dom"/>
</dbReference>
<dbReference type="Proteomes" id="UP000622707">
    <property type="component" value="Unassembled WGS sequence"/>
</dbReference>
<dbReference type="Pfam" id="PF02518">
    <property type="entry name" value="HATPase_c"/>
    <property type="match status" value="1"/>
</dbReference>
<feature type="domain" description="PAC" evidence="10">
    <location>
        <begin position="530"/>
        <end position="583"/>
    </location>
</feature>
<proteinExistence type="predicted"/>
<sequence length="1124" mass="122241">MTFPTASIARRLVMGLLIINAFVYLLAGASLLHSRRQQEVSGRTTTQNLARSVASTVSGILDKLDVALTATSEKVAPQLASGGIVDAELTGYLRRQKALLRDFEELWVADAAGDLRWGTRLPEGTTVNIADREYFQAVRDARAGELVISEPVMGRVTHAWSLMFAMRIDRPDGSFGGAVVVSMRAVDYFHALFRSMDLGEHGIVALRDERMTLLARHSPSALQGPQLGARGISAEGDAVLARNPASGTFEARSPVDGVVRTISYEKLARYPVYVFVGLESTELLAPWLSELGTAAGLLLFFTLTTGLYTRSNYARARAQLAAREAEDRAVRLERARLQQILDSSPVGISFSVAGRLQFANAKAVEMFGSRLGSETSDFYVDPAERQAIEQHLQDGKALTRELRMFTSARQERDVLATYVPTVIDGQAGALAWLIDITDRKQTEERIRRINFRSDTALGLTRSGYWEIPLDGSGWYFSSARACEIFGDPPNPEYRYRLDDWTAHIAAADPQVARETAAALDDVLAGRREAVDALYPYRRPIDGRVVWIQSHGTVARDASGKPVTLYGAAQDISEAVRVRNELARAKDVATAATRAKSEFLANMSHEIRTPLNAILGLARLVRRDTPDGRQAQRLQQIDDAGRHLLDLVNDVLDLSKIEARRLQLEKIPFDVDAVVRQAVAVVAPQAEAKGLRLETRCARLPARVQGDATRLRQALLNYLSNAIKFTREGLVSLRGTVEAEGALHVQLRFEVEDSGVGIPPDRIASLFRPFEQVDVSIARQAGGTGLGLAITRYLAAMMGGEVGVRSTPGQGSVFWLTVCLEKCGDAAADQGSSHGRADAAAVRARHAGARVLLAEDHPIGAEIATDLLQDAGLVVAHARHGAEALALARAGHYDLVLMDMQMPGMDGLAATRAIRALDGWATRPIVAFTANAFAEDRQRCMEAGMNAFVCKPVDPDELYGVLMQCLEAREPAARDPGPVAHAQLPVEPQAQDALHFAQIEAVAGMDPQRLQEFRARPARYVRLFCSLVQQYGEQVPLLRERIAAGEREQAQPMLHALKGAAALLGADALMRAAADLEQSLKSPQPADQLAARMQAMADALAPLQRAAHFGPAAAGPIQETHRCLS</sequence>
<dbReference type="Pfam" id="PF08447">
    <property type="entry name" value="PAS_3"/>
    <property type="match status" value="1"/>
</dbReference>
<dbReference type="Pfam" id="PF22588">
    <property type="entry name" value="dCache_1_like"/>
    <property type="match status" value="1"/>
</dbReference>
<keyword evidence="7" id="KW-1133">Transmembrane helix</keyword>
<dbReference type="InterPro" id="IPR000700">
    <property type="entry name" value="PAS-assoc_C"/>
</dbReference>
<dbReference type="CDD" id="cd12915">
    <property type="entry name" value="PDC2_DGC_like"/>
    <property type="match status" value="1"/>
</dbReference>
<feature type="modified residue" description="4-aspartylphosphate" evidence="6">
    <location>
        <position position="898"/>
    </location>
</feature>
<evidence type="ECO:0000256" key="2">
    <source>
        <dbReference type="ARBA" id="ARBA00012438"/>
    </source>
</evidence>
<name>A0ABS1JQ88_9BURK</name>
<dbReference type="InterPro" id="IPR003594">
    <property type="entry name" value="HATPase_dom"/>
</dbReference>
<evidence type="ECO:0000256" key="1">
    <source>
        <dbReference type="ARBA" id="ARBA00000085"/>
    </source>
</evidence>
<dbReference type="CDD" id="cd17546">
    <property type="entry name" value="REC_hyHK_CKI1_RcsC-like"/>
    <property type="match status" value="1"/>
</dbReference>
<dbReference type="InterPro" id="IPR036641">
    <property type="entry name" value="HPT_dom_sf"/>
</dbReference>
<dbReference type="EC" id="2.7.13.3" evidence="2"/>
<dbReference type="PRINTS" id="PR00344">
    <property type="entry name" value="BCTRLSENSOR"/>
</dbReference>
<dbReference type="Gene3D" id="1.10.287.130">
    <property type="match status" value="1"/>
</dbReference>
<dbReference type="InterPro" id="IPR036890">
    <property type="entry name" value="HATPase_C_sf"/>
</dbReference>
<feature type="domain" description="Histidine kinase" evidence="8">
    <location>
        <begin position="601"/>
        <end position="821"/>
    </location>
</feature>
<evidence type="ECO:0000256" key="6">
    <source>
        <dbReference type="PROSITE-ProRule" id="PRU00169"/>
    </source>
</evidence>